<feature type="compositionally biased region" description="Low complexity" evidence="1">
    <location>
        <begin position="29"/>
        <end position="64"/>
    </location>
</feature>
<evidence type="ECO:0000313" key="2">
    <source>
        <dbReference type="EMBL" id="AKF09451.1"/>
    </source>
</evidence>
<dbReference type="PROSITE" id="PS51257">
    <property type="entry name" value="PROKAR_LIPOPROTEIN"/>
    <property type="match status" value="1"/>
</dbReference>
<name>A0A0F6YLH0_9BACT</name>
<dbReference type="AlphaFoldDB" id="A0A0F6YLH0"/>
<feature type="compositionally biased region" description="Basic and acidic residues" evidence="1">
    <location>
        <begin position="78"/>
        <end position="90"/>
    </location>
</feature>
<dbReference type="Proteomes" id="UP000034883">
    <property type="component" value="Chromosome"/>
</dbReference>
<evidence type="ECO:0000256" key="1">
    <source>
        <dbReference type="SAM" id="MobiDB-lite"/>
    </source>
</evidence>
<organism evidence="2 3">
    <name type="scientific">Sandaracinus amylolyticus</name>
    <dbReference type="NCBI Taxonomy" id="927083"/>
    <lineage>
        <taxon>Bacteria</taxon>
        <taxon>Pseudomonadati</taxon>
        <taxon>Myxococcota</taxon>
        <taxon>Polyangia</taxon>
        <taxon>Polyangiales</taxon>
        <taxon>Sandaracinaceae</taxon>
        <taxon>Sandaracinus</taxon>
    </lineage>
</organism>
<evidence type="ECO:0008006" key="4">
    <source>
        <dbReference type="Google" id="ProtNLM"/>
    </source>
</evidence>
<dbReference type="STRING" id="927083.DB32_006600"/>
<feature type="region of interest" description="Disordered" evidence="1">
    <location>
        <begin position="18"/>
        <end position="137"/>
    </location>
</feature>
<dbReference type="EMBL" id="CP011125">
    <property type="protein sequence ID" value="AKF09451.1"/>
    <property type="molecule type" value="Genomic_DNA"/>
</dbReference>
<reference evidence="2 3" key="1">
    <citation type="submission" date="2015-03" db="EMBL/GenBank/DDBJ databases">
        <title>Genome assembly of Sandaracinus amylolyticus DSM 53668.</title>
        <authorList>
            <person name="Sharma G."/>
            <person name="Subramanian S."/>
        </authorList>
    </citation>
    <scope>NUCLEOTIDE SEQUENCE [LARGE SCALE GENOMIC DNA]</scope>
    <source>
        <strain evidence="2 3">DSM 53668</strain>
    </source>
</reference>
<keyword evidence="3" id="KW-1185">Reference proteome</keyword>
<dbReference type="KEGG" id="samy:DB32_006600"/>
<sequence length="209" mass="22049">MRARGWLAAALGGALVLGGCGGEGRSRGQRAGSEPLPSSGPGVSVPASSSAPMFAGPASGPPRRGAGGGGPPTGIEAEALRLEAQRRAAERPNPLETLDAQGRRIATETMQAVQDAQAEAARDEDEVDGDQGPCDDAWDLRVARGLDRGRSVSRREQRSEFMRQCRALPEDQRNCMSPGYQGAHLEECAEIQERAGRQLARRAGVDVPR</sequence>
<protein>
    <recommendedName>
        <fullName evidence="4">Lipoprotein</fullName>
    </recommendedName>
</protein>
<gene>
    <name evidence="2" type="ORF">DB32_006600</name>
</gene>
<evidence type="ECO:0000313" key="3">
    <source>
        <dbReference type="Proteomes" id="UP000034883"/>
    </source>
</evidence>
<dbReference type="RefSeq" id="WP_053236494.1">
    <property type="nucleotide sequence ID" value="NZ_CP011125.1"/>
</dbReference>
<proteinExistence type="predicted"/>
<accession>A0A0F6YLH0</accession>